<proteinExistence type="predicted"/>
<dbReference type="EMBL" id="FUWS01000002">
    <property type="protein sequence ID" value="SJZ61816.1"/>
    <property type="molecule type" value="Genomic_DNA"/>
</dbReference>
<name>A0A1T4M4P2_9ACTN</name>
<feature type="compositionally biased region" description="Gly residues" evidence="1">
    <location>
        <begin position="99"/>
        <end position="108"/>
    </location>
</feature>
<evidence type="ECO:0000313" key="4">
    <source>
        <dbReference type="Proteomes" id="UP000190637"/>
    </source>
</evidence>
<dbReference type="Proteomes" id="UP000190637">
    <property type="component" value="Unassembled WGS sequence"/>
</dbReference>
<dbReference type="AlphaFoldDB" id="A0A1T4M4P2"/>
<evidence type="ECO:0000256" key="1">
    <source>
        <dbReference type="SAM" id="MobiDB-lite"/>
    </source>
</evidence>
<feature type="compositionally biased region" description="Low complexity" evidence="1">
    <location>
        <begin position="164"/>
        <end position="176"/>
    </location>
</feature>
<evidence type="ECO:0000256" key="2">
    <source>
        <dbReference type="SAM" id="Phobius"/>
    </source>
</evidence>
<feature type="transmembrane region" description="Helical" evidence="2">
    <location>
        <begin position="123"/>
        <end position="147"/>
    </location>
</feature>
<sequence length="362" mass="37400">MSDNGPYTQPPQYPGGDSDSGGQPGHYGGGYGGAGQQGEPGGGQPQYPSGPYPSSPYGDSGGQPAYQGGPYGQQPGAPQFQQPHEQQMFQGGQPPYGPGGPGGPGMGMPGYPPQPPAPRKSNAGLWIVIGGGAVILILVVAVVVMLMRNGSSEPAPSAGGGDAGTSQEQEQQSGQEQEGGDEGGTTSAAGEPPYTLTEDPCTAITEEKAAEIGATDPSKYLSDNNSSCTWSVLGEDGTYGTLQVDYSVPYGASDSVEGAKEDFQFNLDYATDETSDILPTKVLEQQDVNLGDEAKLIFSEQESFGNQSVATLLIREDNMNLEIIYTMSPDIMSEGAPAPLEFSDVEGLMPELGKQALNLVGS</sequence>
<protein>
    <recommendedName>
        <fullName evidence="5">DUF3558 domain-containing protein</fullName>
    </recommendedName>
</protein>
<keyword evidence="2" id="KW-0812">Transmembrane</keyword>
<accession>A0A1T4M4P2</accession>
<feature type="compositionally biased region" description="Gly residues" evidence="1">
    <location>
        <begin position="18"/>
        <end position="44"/>
    </location>
</feature>
<dbReference type="RefSeq" id="WP_235000793.1">
    <property type="nucleotide sequence ID" value="NZ_FUWS01000002.1"/>
</dbReference>
<evidence type="ECO:0008006" key="5">
    <source>
        <dbReference type="Google" id="ProtNLM"/>
    </source>
</evidence>
<feature type="region of interest" description="Disordered" evidence="1">
    <location>
        <begin position="153"/>
        <end position="198"/>
    </location>
</feature>
<keyword evidence="2" id="KW-0472">Membrane</keyword>
<feature type="region of interest" description="Disordered" evidence="1">
    <location>
        <begin position="1"/>
        <end position="117"/>
    </location>
</feature>
<evidence type="ECO:0000313" key="3">
    <source>
        <dbReference type="EMBL" id="SJZ61816.1"/>
    </source>
</evidence>
<keyword evidence="4" id="KW-1185">Reference proteome</keyword>
<dbReference type="STRING" id="1122192.SAMN02745673_00943"/>
<reference evidence="3 4" key="1">
    <citation type="submission" date="2017-02" db="EMBL/GenBank/DDBJ databases">
        <authorList>
            <person name="Peterson S.W."/>
        </authorList>
    </citation>
    <scope>NUCLEOTIDE SEQUENCE [LARGE SCALE GENOMIC DNA]</scope>
    <source>
        <strain evidence="3 4">DSM 45154</strain>
    </source>
</reference>
<organism evidence="3 4">
    <name type="scientific">Marinactinospora thermotolerans DSM 45154</name>
    <dbReference type="NCBI Taxonomy" id="1122192"/>
    <lineage>
        <taxon>Bacteria</taxon>
        <taxon>Bacillati</taxon>
        <taxon>Actinomycetota</taxon>
        <taxon>Actinomycetes</taxon>
        <taxon>Streptosporangiales</taxon>
        <taxon>Nocardiopsidaceae</taxon>
        <taxon>Marinactinospora</taxon>
    </lineage>
</organism>
<keyword evidence="2" id="KW-1133">Transmembrane helix</keyword>
<feature type="compositionally biased region" description="Low complexity" evidence="1">
    <location>
        <begin position="55"/>
        <end position="93"/>
    </location>
</feature>
<gene>
    <name evidence="3" type="ORF">SAMN02745673_00943</name>
</gene>